<evidence type="ECO:0000313" key="3">
    <source>
        <dbReference type="EMBL" id="PWN87922.1"/>
    </source>
</evidence>
<feature type="region of interest" description="Disordered" evidence="1">
    <location>
        <begin position="146"/>
        <end position="169"/>
    </location>
</feature>
<feature type="compositionally biased region" description="Polar residues" evidence="1">
    <location>
        <begin position="55"/>
        <end position="72"/>
    </location>
</feature>
<proteinExistence type="predicted"/>
<sequence>MAMPRYKYALGPAPVRFPSTSSRPASEAPDPPSPPMPSSSSSPKPAEEQRRSRWSLFSPSDSLDPTTASFHRQPSDEKRPRCKSMHSATGPSPRSSRAASPAEQPRERPRSMSLFWTEISAEAAGTGTGKQTPLMTSASTTYGAVSLPASSSGTPRPATTYPDDDPYGYRSLAGPTLLPSYYSSQQTAGPQPASSSGASASATFRRWTGRLVALVTLATVVYCTLAVLV</sequence>
<dbReference type="GeneID" id="37040208"/>
<evidence type="ECO:0000256" key="1">
    <source>
        <dbReference type="SAM" id="MobiDB-lite"/>
    </source>
</evidence>
<feature type="transmembrane region" description="Helical" evidence="2">
    <location>
        <begin position="211"/>
        <end position="228"/>
    </location>
</feature>
<keyword evidence="2" id="KW-0812">Transmembrane</keyword>
<dbReference type="RefSeq" id="XP_025375120.1">
    <property type="nucleotide sequence ID" value="XM_025518292.1"/>
</dbReference>
<dbReference type="OrthoDB" id="3366980at2759"/>
<evidence type="ECO:0000313" key="4">
    <source>
        <dbReference type="Proteomes" id="UP000245768"/>
    </source>
</evidence>
<feature type="region of interest" description="Disordered" evidence="1">
    <location>
        <begin position="1"/>
        <end position="112"/>
    </location>
</feature>
<name>A0A316YFF3_9BASI</name>
<protein>
    <submittedName>
        <fullName evidence="3">Uncharacterized protein</fullName>
    </submittedName>
</protein>
<dbReference type="AlphaFoldDB" id="A0A316YFF3"/>
<dbReference type="EMBL" id="KZ819639">
    <property type="protein sequence ID" value="PWN87922.1"/>
    <property type="molecule type" value="Genomic_DNA"/>
</dbReference>
<evidence type="ECO:0000256" key="2">
    <source>
        <dbReference type="SAM" id="Phobius"/>
    </source>
</evidence>
<gene>
    <name evidence="3" type="ORF">FA10DRAFT_180709</name>
</gene>
<accession>A0A316YFF3</accession>
<keyword evidence="2" id="KW-1133">Transmembrane helix</keyword>
<dbReference type="InParanoid" id="A0A316YFF3"/>
<keyword evidence="4" id="KW-1185">Reference proteome</keyword>
<organism evidence="3 4">
    <name type="scientific">Acaromyces ingoldii</name>
    <dbReference type="NCBI Taxonomy" id="215250"/>
    <lineage>
        <taxon>Eukaryota</taxon>
        <taxon>Fungi</taxon>
        <taxon>Dikarya</taxon>
        <taxon>Basidiomycota</taxon>
        <taxon>Ustilaginomycotina</taxon>
        <taxon>Exobasidiomycetes</taxon>
        <taxon>Exobasidiales</taxon>
        <taxon>Cryptobasidiaceae</taxon>
        <taxon>Acaromyces</taxon>
    </lineage>
</organism>
<keyword evidence="2" id="KW-0472">Membrane</keyword>
<feature type="compositionally biased region" description="Low complexity" evidence="1">
    <location>
        <begin position="91"/>
        <end position="102"/>
    </location>
</feature>
<reference evidence="3 4" key="1">
    <citation type="journal article" date="2018" name="Mol. Biol. Evol.">
        <title>Broad Genomic Sampling Reveals a Smut Pathogenic Ancestry of the Fungal Clade Ustilaginomycotina.</title>
        <authorList>
            <person name="Kijpornyongpan T."/>
            <person name="Mondo S.J."/>
            <person name="Barry K."/>
            <person name="Sandor L."/>
            <person name="Lee J."/>
            <person name="Lipzen A."/>
            <person name="Pangilinan J."/>
            <person name="LaButti K."/>
            <person name="Hainaut M."/>
            <person name="Henrissat B."/>
            <person name="Grigoriev I.V."/>
            <person name="Spatafora J.W."/>
            <person name="Aime M.C."/>
        </authorList>
    </citation>
    <scope>NUCLEOTIDE SEQUENCE [LARGE SCALE GENOMIC DNA]</scope>
    <source>
        <strain evidence="3 4">MCA 4198</strain>
    </source>
</reference>
<dbReference type="Proteomes" id="UP000245768">
    <property type="component" value="Unassembled WGS sequence"/>
</dbReference>